<organism evidence="1 2">
    <name type="scientific">Ancylostoma ceylanicum</name>
    <dbReference type="NCBI Taxonomy" id="53326"/>
    <lineage>
        <taxon>Eukaryota</taxon>
        <taxon>Metazoa</taxon>
        <taxon>Ecdysozoa</taxon>
        <taxon>Nematoda</taxon>
        <taxon>Chromadorea</taxon>
        <taxon>Rhabditida</taxon>
        <taxon>Rhabditina</taxon>
        <taxon>Rhabditomorpha</taxon>
        <taxon>Strongyloidea</taxon>
        <taxon>Ancylostomatidae</taxon>
        <taxon>Ancylostomatinae</taxon>
        <taxon>Ancylostoma</taxon>
    </lineage>
</organism>
<sequence length="125" mass="14062">MANEDGKPSTVCVARDFLPVIPSFQSTLCFILLRITANDHLVSSEQLSRGEISDRTLITPQFPRNPVVKCSSCTPLHLSNRLNVAAFNGRPVPRLPWPEIEQRTADDPTTQLFTQRARPIFVRFS</sequence>
<dbReference type="Proteomes" id="UP000024635">
    <property type="component" value="Unassembled WGS sequence"/>
</dbReference>
<dbReference type="AlphaFoldDB" id="A0A016TR17"/>
<evidence type="ECO:0000313" key="1">
    <source>
        <dbReference type="EMBL" id="EYC05186.1"/>
    </source>
</evidence>
<keyword evidence="2" id="KW-1185">Reference proteome</keyword>
<protein>
    <submittedName>
        <fullName evidence="1">Uncharacterized protein</fullName>
    </submittedName>
</protein>
<comment type="caution">
    <text evidence="1">The sequence shown here is derived from an EMBL/GenBank/DDBJ whole genome shotgun (WGS) entry which is preliminary data.</text>
</comment>
<reference evidence="2" key="1">
    <citation type="journal article" date="2015" name="Nat. Genet.">
        <title>The genome and transcriptome of the zoonotic hookworm Ancylostoma ceylanicum identify infection-specific gene families.</title>
        <authorList>
            <person name="Schwarz E.M."/>
            <person name="Hu Y."/>
            <person name="Antoshechkin I."/>
            <person name="Miller M.M."/>
            <person name="Sternberg P.W."/>
            <person name="Aroian R.V."/>
        </authorList>
    </citation>
    <scope>NUCLEOTIDE SEQUENCE</scope>
    <source>
        <strain evidence="2">HY135</strain>
    </source>
</reference>
<name>A0A016TR17_9BILA</name>
<proteinExistence type="predicted"/>
<gene>
    <name evidence="1" type="primary">Acey_s0083.g1636</name>
    <name evidence="1" type="ORF">Y032_0083g1636</name>
</gene>
<dbReference type="EMBL" id="JARK01001419">
    <property type="protein sequence ID" value="EYC05186.1"/>
    <property type="molecule type" value="Genomic_DNA"/>
</dbReference>
<evidence type="ECO:0000313" key="2">
    <source>
        <dbReference type="Proteomes" id="UP000024635"/>
    </source>
</evidence>
<accession>A0A016TR17</accession>